<dbReference type="Proteomes" id="UP000076577">
    <property type="component" value="Unassembled WGS sequence"/>
</dbReference>
<dbReference type="AlphaFoldDB" id="A0A161VCH6"/>
<evidence type="ECO:0000256" key="7">
    <source>
        <dbReference type="HAMAP-Rule" id="MF_00523"/>
    </source>
</evidence>
<dbReference type="RefSeq" id="WP_068001123.1">
    <property type="nucleotide sequence ID" value="NZ_FOFM01000004.1"/>
</dbReference>
<evidence type="ECO:0000256" key="1">
    <source>
        <dbReference type="ARBA" id="ARBA00022516"/>
    </source>
</evidence>
<dbReference type="GO" id="GO:0016410">
    <property type="term" value="F:N-acyltransferase activity"/>
    <property type="evidence" value="ECO:0007669"/>
    <property type="project" value="InterPro"/>
</dbReference>
<dbReference type="STRING" id="989403.SAMN05421798_104313"/>
<dbReference type="HAMAP" id="MF_00523">
    <property type="entry name" value="LpxD"/>
    <property type="match status" value="1"/>
</dbReference>
<dbReference type="EMBL" id="LMCB01000002">
    <property type="protein sequence ID" value="KZL21886.1"/>
    <property type="molecule type" value="Genomic_DNA"/>
</dbReference>
<dbReference type="Gene3D" id="2.160.10.10">
    <property type="entry name" value="Hexapeptide repeat proteins"/>
    <property type="match status" value="1"/>
</dbReference>
<dbReference type="InterPro" id="IPR011004">
    <property type="entry name" value="Trimer_LpxA-like_sf"/>
</dbReference>
<dbReference type="UniPathway" id="UPA00973"/>
<gene>
    <name evidence="7 9" type="primary">lpxD</name>
    <name evidence="9" type="ORF">PsAD2_00315</name>
</gene>
<comment type="catalytic activity">
    <reaction evidence="7">
        <text>a UDP-3-O-[(3R)-3-hydroxyacyl]-alpha-D-glucosamine + a (3R)-hydroxyacyl-[ACP] = a UDP-2-N,3-O-bis[(3R)-3-hydroxyacyl]-alpha-D-glucosamine + holo-[ACP] + H(+)</text>
        <dbReference type="Rhea" id="RHEA:53836"/>
        <dbReference type="Rhea" id="RHEA-COMP:9685"/>
        <dbReference type="Rhea" id="RHEA-COMP:9945"/>
        <dbReference type="ChEBI" id="CHEBI:15378"/>
        <dbReference type="ChEBI" id="CHEBI:64479"/>
        <dbReference type="ChEBI" id="CHEBI:78827"/>
        <dbReference type="ChEBI" id="CHEBI:137740"/>
        <dbReference type="ChEBI" id="CHEBI:137748"/>
        <dbReference type="EC" id="2.3.1.191"/>
    </reaction>
</comment>
<keyword evidence="1 7" id="KW-0444">Lipid biosynthesis</keyword>
<name>A0A161VCH6_9HYPH</name>
<dbReference type="NCBIfam" id="NF002060">
    <property type="entry name" value="PRK00892.1"/>
    <property type="match status" value="1"/>
</dbReference>
<keyword evidence="5 7" id="KW-0443">Lipid metabolism</keyword>
<evidence type="ECO:0000256" key="6">
    <source>
        <dbReference type="ARBA" id="ARBA00023315"/>
    </source>
</evidence>
<keyword evidence="3 7" id="KW-0808">Transferase</keyword>
<proteinExistence type="inferred from homology"/>
<comment type="subunit">
    <text evidence="7">Homotrimer.</text>
</comment>
<comment type="pathway">
    <text evidence="7">Bacterial outer membrane biogenesis; LPS lipid A biosynthesis.</text>
</comment>
<keyword evidence="6 7" id="KW-0012">Acyltransferase</keyword>
<dbReference type="GO" id="GO:0016020">
    <property type="term" value="C:membrane"/>
    <property type="evidence" value="ECO:0007669"/>
    <property type="project" value="GOC"/>
</dbReference>
<dbReference type="GO" id="GO:0009245">
    <property type="term" value="P:lipid A biosynthetic process"/>
    <property type="evidence" value="ECO:0007669"/>
    <property type="project" value="UniProtKB-UniRule"/>
</dbReference>
<evidence type="ECO:0000256" key="2">
    <source>
        <dbReference type="ARBA" id="ARBA00022556"/>
    </source>
</evidence>
<evidence type="ECO:0000313" key="9">
    <source>
        <dbReference type="EMBL" id="KZL21886.1"/>
    </source>
</evidence>
<dbReference type="PANTHER" id="PTHR43378">
    <property type="entry name" value="UDP-3-O-ACYLGLUCOSAMINE N-ACYLTRANSFERASE"/>
    <property type="match status" value="1"/>
</dbReference>
<sequence>MTEPSNQPEVSPVFFPEAQKITIKQIAEWAGAEIVRGDGDLTISGVVPLDAGVAGTLVFIDNPKYLDQLTETHATACLVSKKHLEKVPEGVIPLLAKEPYRSLSKVLAKLYPSAMRPLPATSERGVSAAAFVEDSAVLGEGVIVEAGAVIGAGVVIGAGSVVGPNAVIASNCQLGELCSIGANSSVQHSVLGDRVIIHPNVSLGQDGFGFAMGAGGHIKVPQVGRVVIGNDVEIGAGSCVDRGANRDTIVDDGTKIDNQVQIGHNANIGKHCVIVSQVGISGSATLEDYVVMGGKSGVSGHVRVGMGAQIAGVSAVHEDLAPGGRYGGVPARPIREWFKEITMIRRLAAQGSKKKEN</sequence>
<feature type="active site" description="Proton acceptor" evidence="7">
    <location>
        <position position="264"/>
    </location>
</feature>
<evidence type="ECO:0000256" key="4">
    <source>
        <dbReference type="ARBA" id="ARBA00022737"/>
    </source>
</evidence>
<organism evidence="9 10">
    <name type="scientific">Pseudovibrio axinellae</name>
    <dbReference type="NCBI Taxonomy" id="989403"/>
    <lineage>
        <taxon>Bacteria</taxon>
        <taxon>Pseudomonadati</taxon>
        <taxon>Pseudomonadota</taxon>
        <taxon>Alphaproteobacteria</taxon>
        <taxon>Hyphomicrobiales</taxon>
        <taxon>Stappiaceae</taxon>
        <taxon>Pseudovibrio</taxon>
    </lineage>
</organism>
<dbReference type="GO" id="GO:0103118">
    <property type="term" value="F:UDP-3-O-[(3R)-3-hydroxyacyl]-glucosamine N-acyltransferase activity"/>
    <property type="evidence" value="ECO:0007669"/>
    <property type="project" value="UniProtKB-EC"/>
</dbReference>
<dbReference type="Gene3D" id="3.40.1390.10">
    <property type="entry name" value="MurE/MurF, N-terminal domain"/>
    <property type="match status" value="1"/>
</dbReference>
<keyword evidence="10" id="KW-1185">Reference proteome</keyword>
<dbReference type="Pfam" id="PF00132">
    <property type="entry name" value="Hexapep"/>
    <property type="match status" value="1"/>
</dbReference>
<accession>A0A161VCH6</accession>
<dbReference type="InterPro" id="IPR007691">
    <property type="entry name" value="LpxD"/>
</dbReference>
<dbReference type="InterPro" id="IPR001451">
    <property type="entry name" value="Hexapep"/>
</dbReference>
<dbReference type="PATRIC" id="fig|989403.3.peg.334"/>
<dbReference type="OrthoDB" id="9784739at2"/>
<comment type="caution">
    <text evidence="9">The sequence shown here is derived from an EMBL/GenBank/DDBJ whole genome shotgun (WGS) entry which is preliminary data.</text>
</comment>
<keyword evidence="2 7" id="KW-0441">Lipid A biosynthesis</keyword>
<evidence type="ECO:0000256" key="3">
    <source>
        <dbReference type="ARBA" id="ARBA00022679"/>
    </source>
</evidence>
<dbReference type="Pfam" id="PF04613">
    <property type="entry name" value="LpxD"/>
    <property type="match status" value="1"/>
</dbReference>
<dbReference type="InterPro" id="IPR020573">
    <property type="entry name" value="UDP_GlcNAc_AcTrfase_non-rep"/>
</dbReference>
<comment type="function">
    <text evidence="7">Catalyzes the N-acylation of UDP-3-O-acylglucosamine using 3-hydroxyacyl-ACP as the acyl donor. Is involved in the biosynthesis of lipid A, a phosphorylated glycolipid that anchors the lipopolysaccharide to the outer membrane of the cell.</text>
</comment>
<dbReference type="SUPFAM" id="SSF51161">
    <property type="entry name" value="Trimeric LpxA-like enzymes"/>
    <property type="match status" value="1"/>
</dbReference>
<evidence type="ECO:0000259" key="8">
    <source>
        <dbReference type="Pfam" id="PF04613"/>
    </source>
</evidence>
<protein>
    <recommendedName>
        <fullName evidence="7">UDP-3-O-acylglucosamine N-acyltransferase</fullName>
        <ecNumber evidence="7">2.3.1.191</ecNumber>
    </recommendedName>
</protein>
<evidence type="ECO:0000256" key="5">
    <source>
        <dbReference type="ARBA" id="ARBA00023098"/>
    </source>
</evidence>
<keyword evidence="4 7" id="KW-0677">Repeat</keyword>
<dbReference type="NCBIfam" id="TIGR01853">
    <property type="entry name" value="lipid_A_lpxD"/>
    <property type="match status" value="1"/>
</dbReference>
<reference evidence="9 10" key="1">
    <citation type="journal article" date="2016" name="Front. Microbiol.">
        <title>Comparative Genomic Analysis Reveals a Diverse Repertoire of Genes Involved in Prokaryote-Eukaryote Interactions within the Pseudovibrio Genus.</title>
        <authorList>
            <person name="Romano S."/>
            <person name="Fernandez-Guerra A."/>
            <person name="Reen F.J."/>
            <person name="Glockner F.O."/>
            <person name="Crowley S.P."/>
            <person name="O'Sullivan O."/>
            <person name="Cotter P.D."/>
            <person name="Adams C."/>
            <person name="Dobson A.D."/>
            <person name="O'Gara F."/>
        </authorList>
    </citation>
    <scope>NUCLEOTIDE SEQUENCE [LARGE SCALE GENOMIC DNA]</scope>
    <source>
        <strain evidence="9 10">Ad2</strain>
    </source>
</reference>
<comment type="similarity">
    <text evidence="7">Belongs to the transferase hexapeptide repeat family. LpxD subfamily.</text>
</comment>
<feature type="domain" description="UDP-3-O-[3-hydroxymyristoyl] glucosamine N-acyltransferase non-repeat region" evidence="8">
    <location>
        <begin position="40"/>
        <end position="108"/>
    </location>
</feature>
<evidence type="ECO:0000313" key="10">
    <source>
        <dbReference type="Proteomes" id="UP000076577"/>
    </source>
</evidence>
<dbReference type="EC" id="2.3.1.191" evidence="7"/>
<dbReference type="PANTHER" id="PTHR43378:SF2">
    <property type="entry name" value="UDP-3-O-ACYLGLUCOSAMINE N-ACYLTRANSFERASE 1, MITOCHONDRIAL-RELATED"/>
    <property type="match status" value="1"/>
</dbReference>
<dbReference type="CDD" id="cd03352">
    <property type="entry name" value="LbH_LpxD"/>
    <property type="match status" value="1"/>
</dbReference>